<dbReference type="EMBL" id="CAMPGE010024570">
    <property type="protein sequence ID" value="CAI2382397.1"/>
    <property type="molecule type" value="Genomic_DNA"/>
</dbReference>
<evidence type="ECO:0000256" key="1">
    <source>
        <dbReference type="SAM" id="MobiDB-lite"/>
    </source>
</evidence>
<evidence type="ECO:0000313" key="2">
    <source>
        <dbReference type="EMBL" id="CAI2382397.1"/>
    </source>
</evidence>
<protein>
    <submittedName>
        <fullName evidence="2">Uncharacterized protein</fullName>
    </submittedName>
</protein>
<dbReference type="Proteomes" id="UP001295684">
    <property type="component" value="Unassembled WGS sequence"/>
</dbReference>
<gene>
    <name evidence="2" type="ORF">ECRASSUSDP1_LOCUS23870</name>
</gene>
<evidence type="ECO:0000313" key="3">
    <source>
        <dbReference type="Proteomes" id="UP001295684"/>
    </source>
</evidence>
<proteinExistence type="predicted"/>
<organism evidence="2 3">
    <name type="scientific">Euplotes crassus</name>
    <dbReference type="NCBI Taxonomy" id="5936"/>
    <lineage>
        <taxon>Eukaryota</taxon>
        <taxon>Sar</taxon>
        <taxon>Alveolata</taxon>
        <taxon>Ciliophora</taxon>
        <taxon>Intramacronucleata</taxon>
        <taxon>Spirotrichea</taxon>
        <taxon>Hypotrichia</taxon>
        <taxon>Euplotida</taxon>
        <taxon>Euplotidae</taxon>
        <taxon>Moneuplotes</taxon>
    </lineage>
</organism>
<reference evidence="2" key="1">
    <citation type="submission" date="2023-07" db="EMBL/GenBank/DDBJ databases">
        <authorList>
            <consortium name="AG Swart"/>
            <person name="Singh M."/>
            <person name="Singh A."/>
            <person name="Seah K."/>
            <person name="Emmerich C."/>
        </authorList>
    </citation>
    <scope>NUCLEOTIDE SEQUENCE</scope>
    <source>
        <strain evidence="2">DP1</strain>
    </source>
</reference>
<comment type="caution">
    <text evidence="2">The sequence shown here is derived from an EMBL/GenBank/DDBJ whole genome shotgun (WGS) entry which is preliminary data.</text>
</comment>
<dbReference type="AlphaFoldDB" id="A0AAD1Y3W6"/>
<accession>A0AAD1Y3W6</accession>
<feature type="region of interest" description="Disordered" evidence="1">
    <location>
        <begin position="27"/>
        <end position="60"/>
    </location>
</feature>
<name>A0AAD1Y3W6_EUPCR</name>
<keyword evidence="3" id="KW-1185">Reference proteome</keyword>
<sequence length="191" mass="22201">MEPNEIIFGEGFFENLSFYRNYVQERNQGDIPDEPQPQLPTVFEQPESRVVASKSDHEKRDEEIQKLTQEVIPMRNQLSNLHSEYSTLVENSIKELKNANRSDELNYVDNALCSNQYSSLVECVKESSNNKELERGKISNTGYMVHKFCLSERLSFRQCVQRNPNNIDDELVQEAKISLLHRLTRGDKSIE</sequence>